<dbReference type="InterPro" id="IPR017517">
    <property type="entry name" value="Maleyloyr_isom"/>
</dbReference>
<comment type="caution">
    <text evidence="3">The sequence shown here is derived from an EMBL/GenBank/DDBJ whole genome shotgun (WGS) entry which is preliminary data.</text>
</comment>
<evidence type="ECO:0000259" key="2">
    <source>
        <dbReference type="Pfam" id="PF11716"/>
    </source>
</evidence>
<reference evidence="5 6" key="1">
    <citation type="submission" date="2015-09" db="EMBL/GenBank/DDBJ databases">
        <title>Genome Sequences of Mycobacterium immunogenum Isolates, Recuperated from a Chloraminated Drinking Water Distribution System Simulator Subjected to Episodes of Nitrification.</title>
        <authorList>
            <person name="Gomez-Alvarez V."/>
            <person name="Revetta R.P."/>
        </authorList>
    </citation>
    <scope>NUCLEOTIDE SEQUENCE [LARGE SCALE GENOMIC DNA]</scope>
    <source>
        <strain evidence="3 5">H008</strain>
        <strain evidence="4 6">H076</strain>
    </source>
</reference>
<sequence length="266" mass="28771">MATASDLDAVLSDLQMETEDLKALITPMTSDQWALPTPAVGWNIAHQIAHLEAGDHGVLLSIRAPDVFAEYVAEALVDPIGVIERQTADAANRPREQLLAKWLAQRAELAEALRGYPVGQKIPWFGPPMSPTSMATARLMETWAHGRDVADALGVRRPAGSGLRHIANLGYRTRDFAFLINNLAPPAEAFRVEITAPDGDLWAWGPGDAAQRVTGAAEDFCLLVTQRAHRDDLDVTAEGDDALRWLGFAQAFAGPPGVGRRALRAN</sequence>
<evidence type="ECO:0000313" key="3">
    <source>
        <dbReference type="EMBL" id="KPG03070.1"/>
    </source>
</evidence>
<dbReference type="GeneID" id="45766301"/>
<dbReference type="Pfam" id="PF11716">
    <property type="entry name" value="MDMPI_N"/>
    <property type="match status" value="1"/>
</dbReference>
<dbReference type="KEGG" id="miz:BAB75_20800"/>
<dbReference type="InterPro" id="IPR013917">
    <property type="entry name" value="tRNA_wybutosine-synth"/>
</dbReference>
<dbReference type="EMBL" id="LJFS01000042">
    <property type="protein sequence ID" value="KPG26987.1"/>
    <property type="molecule type" value="Genomic_DNA"/>
</dbReference>
<dbReference type="AlphaFoldDB" id="A0A7V8LJH2"/>
<evidence type="ECO:0000313" key="6">
    <source>
        <dbReference type="Proteomes" id="UP000037962"/>
    </source>
</evidence>
<dbReference type="NCBIfam" id="TIGR03083">
    <property type="entry name" value="maleylpyruvate isomerase family mycothiol-dependent enzyme"/>
    <property type="match status" value="1"/>
</dbReference>
<dbReference type="Proteomes" id="UP000037843">
    <property type="component" value="Unassembled WGS sequence"/>
</dbReference>
<protein>
    <submittedName>
        <fullName evidence="3">Wyosine base formation domain-containing protein</fullName>
    </submittedName>
</protein>
<dbReference type="InterPro" id="IPR034660">
    <property type="entry name" value="DinB/YfiT-like"/>
</dbReference>
<name>A0A7V8LJH2_9MYCO</name>
<keyword evidence="6" id="KW-1185">Reference proteome</keyword>
<organism evidence="3 5">
    <name type="scientific">Mycobacteroides immunogenum</name>
    <dbReference type="NCBI Taxonomy" id="83262"/>
    <lineage>
        <taxon>Bacteria</taxon>
        <taxon>Bacillati</taxon>
        <taxon>Actinomycetota</taxon>
        <taxon>Actinomycetes</taxon>
        <taxon>Mycobacteriales</taxon>
        <taxon>Mycobacteriaceae</taxon>
        <taxon>Mycobacteroides</taxon>
    </lineage>
</organism>
<evidence type="ECO:0000259" key="1">
    <source>
        <dbReference type="Pfam" id="PF08608"/>
    </source>
</evidence>
<dbReference type="OrthoDB" id="113180at2"/>
<dbReference type="Pfam" id="PF08608">
    <property type="entry name" value="Wyosine_form"/>
    <property type="match status" value="1"/>
</dbReference>
<feature type="domain" description="tRNA wybutosine-synthesis" evidence="1">
    <location>
        <begin position="186"/>
        <end position="237"/>
    </location>
</feature>
<dbReference type="InterPro" id="IPR024344">
    <property type="entry name" value="MDMPI_metal-binding"/>
</dbReference>
<dbReference type="Proteomes" id="UP000037962">
    <property type="component" value="Unassembled WGS sequence"/>
</dbReference>
<evidence type="ECO:0000313" key="5">
    <source>
        <dbReference type="Proteomes" id="UP000037843"/>
    </source>
</evidence>
<gene>
    <name evidence="3" type="ORF">AN908_26655</name>
    <name evidence="4" type="ORF">AN912_24310</name>
</gene>
<dbReference type="EMBL" id="LJFO01000023">
    <property type="protein sequence ID" value="KPG03070.1"/>
    <property type="molecule type" value="Genomic_DNA"/>
</dbReference>
<dbReference type="RefSeq" id="WP_043076611.1">
    <property type="nucleotide sequence ID" value="NZ_CP011530.1"/>
</dbReference>
<dbReference type="NCBIfam" id="TIGR03084">
    <property type="entry name" value="TIGR03084 family metal-binding protein"/>
    <property type="match status" value="1"/>
</dbReference>
<proteinExistence type="predicted"/>
<dbReference type="Gene3D" id="1.20.120.450">
    <property type="entry name" value="dinb family like domain"/>
    <property type="match status" value="1"/>
</dbReference>
<feature type="domain" description="Mycothiol-dependent maleylpyruvate isomerase metal-binding" evidence="2">
    <location>
        <begin position="16"/>
        <end position="150"/>
    </location>
</feature>
<accession>A0A7V8LJH2</accession>
<evidence type="ECO:0000313" key="4">
    <source>
        <dbReference type="EMBL" id="KPG26987.1"/>
    </source>
</evidence>
<dbReference type="InterPro" id="IPR017518">
    <property type="entry name" value="CHP03084"/>
</dbReference>
<dbReference type="GO" id="GO:0046872">
    <property type="term" value="F:metal ion binding"/>
    <property type="evidence" value="ECO:0007669"/>
    <property type="project" value="InterPro"/>
</dbReference>
<dbReference type="SUPFAM" id="SSF109854">
    <property type="entry name" value="DinB/YfiT-like putative metalloenzymes"/>
    <property type="match status" value="1"/>
</dbReference>